<dbReference type="Proteomes" id="UP000695000">
    <property type="component" value="Unplaced"/>
</dbReference>
<name>A0ABM1M4N1_NICVS</name>
<evidence type="ECO:0000256" key="1">
    <source>
        <dbReference type="SAM" id="Coils"/>
    </source>
</evidence>
<dbReference type="Gene3D" id="1.10.418.10">
    <property type="entry name" value="Calponin-like domain"/>
    <property type="match status" value="1"/>
</dbReference>
<dbReference type="RefSeq" id="XP_017769531.1">
    <property type="nucleotide sequence ID" value="XM_017914042.1"/>
</dbReference>
<reference evidence="4" key="1">
    <citation type="submission" date="2025-08" db="UniProtKB">
        <authorList>
            <consortium name="RefSeq"/>
        </authorList>
    </citation>
    <scope>IDENTIFICATION</scope>
    <source>
        <tissue evidence="4">Whole Larva</tissue>
    </source>
</reference>
<feature type="domain" description="Calponin-homology (CH)" evidence="2">
    <location>
        <begin position="1"/>
        <end position="107"/>
    </location>
</feature>
<keyword evidence="3" id="KW-1185">Reference proteome</keyword>
<accession>A0ABM1M4N1</accession>
<dbReference type="InterPro" id="IPR001715">
    <property type="entry name" value="CH_dom"/>
</dbReference>
<dbReference type="InterPro" id="IPR010441">
    <property type="entry name" value="CH_2"/>
</dbReference>
<feature type="coiled-coil region" evidence="1">
    <location>
        <begin position="160"/>
        <end position="201"/>
    </location>
</feature>
<keyword evidence="1" id="KW-0175">Coiled coil</keyword>
<dbReference type="InterPro" id="IPR036872">
    <property type="entry name" value="CH_dom_sf"/>
</dbReference>
<dbReference type="PANTHER" id="PTHR12509">
    <property type="entry name" value="SPERMATOGENESIS-ASSOCIATED 4-RELATED"/>
    <property type="match status" value="1"/>
</dbReference>
<evidence type="ECO:0000313" key="4">
    <source>
        <dbReference type="RefSeq" id="XP_017769531.1"/>
    </source>
</evidence>
<dbReference type="InterPro" id="IPR052111">
    <property type="entry name" value="Spermatogenesis_Ciliary_MAP"/>
</dbReference>
<protein>
    <submittedName>
        <fullName evidence="4">Sperm flagellar protein 1-like</fullName>
    </submittedName>
</protein>
<gene>
    <name evidence="4" type="primary">LOC108557512</name>
</gene>
<proteinExistence type="predicted"/>
<dbReference type="Pfam" id="PF06294">
    <property type="entry name" value="CH_2"/>
    <property type="match status" value="1"/>
</dbReference>
<dbReference type="PANTHER" id="PTHR12509:SF9">
    <property type="entry name" value="SPERM FLAGELLAR PROTEIN 1 ISOFORM X1"/>
    <property type="match status" value="1"/>
</dbReference>
<dbReference type="SUPFAM" id="SSF47576">
    <property type="entry name" value="Calponin-homology domain, CH-domain"/>
    <property type="match status" value="1"/>
</dbReference>
<sequence>MSEEIYKWIDGYQLSRQKKNISRDFSDAVPLAEILKMHFPKLVDLHNYTPKNSVSQKLINWSTLQRKVLSKLRMNLSKGTMEELARAEPGAVEKVLSQVKYIIERYQREKEEDEESVYVIEGIDDAGSGNVLPIKMKQGSKVSDQKIVPADIFNDMLKSLDEKEQIVNELRLKLDHWEKLVSIKDQRIADLEGEIKRLTIEKRISSNSEYF</sequence>
<evidence type="ECO:0000313" key="3">
    <source>
        <dbReference type="Proteomes" id="UP000695000"/>
    </source>
</evidence>
<dbReference type="GeneID" id="108557512"/>
<dbReference type="PROSITE" id="PS50021">
    <property type="entry name" value="CH"/>
    <property type="match status" value="1"/>
</dbReference>
<organism evidence="3 4">
    <name type="scientific">Nicrophorus vespilloides</name>
    <name type="common">Boreal carrion beetle</name>
    <dbReference type="NCBI Taxonomy" id="110193"/>
    <lineage>
        <taxon>Eukaryota</taxon>
        <taxon>Metazoa</taxon>
        <taxon>Ecdysozoa</taxon>
        <taxon>Arthropoda</taxon>
        <taxon>Hexapoda</taxon>
        <taxon>Insecta</taxon>
        <taxon>Pterygota</taxon>
        <taxon>Neoptera</taxon>
        <taxon>Endopterygota</taxon>
        <taxon>Coleoptera</taxon>
        <taxon>Polyphaga</taxon>
        <taxon>Staphyliniformia</taxon>
        <taxon>Silphidae</taxon>
        <taxon>Nicrophorinae</taxon>
        <taxon>Nicrophorus</taxon>
    </lineage>
</organism>
<evidence type="ECO:0000259" key="2">
    <source>
        <dbReference type="PROSITE" id="PS50021"/>
    </source>
</evidence>